<keyword evidence="3" id="KW-1185">Reference proteome</keyword>
<feature type="domain" description="NAD-dependent epimerase/dehydratase" evidence="1">
    <location>
        <begin position="9"/>
        <end position="90"/>
    </location>
</feature>
<dbReference type="InterPro" id="IPR051207">
    <property type="entry name" value="ComplexI_NDUFA9_subunit"/>
</dbReference>
<gene>
    <name evidence="2" type="ORF">DI09_74p90</name>
</gene>
<dbReference type="Proteomes" id="UP000029725">
    <property type="component" value="Unassembled WGS sequence"/>
</dbReference>
<dbReference type="GO" id="GO:0005739">
    <property type="term" value="C:mitochondrion"/>
    <property type="evidence" value="ECO:0007669"/>
    <property type="project" value="TreeGrafter"/>
</dbReference>
<name>A0A098VMU6_9MICR</name>
<reference evidence="2 3" key="1">
    <citation type="submission" date="2014-04" db="EMBL/GenBank/DDBJ databases">
        <title>A new species of microsporidia sheds light on the evolution of extreme parasitism.</title>
        <authorList>
            <person name="Haag K.L."/>
            <person name="James T.Y."/>
            <person name="Larsson R."/>
            <person name="Schaer T.M."/>
            <person name="Refardt D."/>
            <person name="Pombert J.-F."/>
            <person name="Ebert D."/>
        </authorList>
    </citation>
    <scope>NUCLEOTIDE SEQUENCE [LARGE SCALE GENOMIC DNA]</scope>
    <source>
        <strain evidence="2 3">UGP3</strain>
        <tissue evidence="2">Spores</tissue>
    </source>
</reference>
<dbReference type="PANTHER" id="PTHR12126:SF16">
    <property type="entry name" value="MIOREX COMPLEX COMPONENT 2"/>
    <property type="match status" value="1"/>
</dbReference>
<dbReference type="EMBL" id="JMKJ01000584">
    <property type="protein sequence ID" value="KGG50367.1"/>
    <property type="molecule type" value="Genomic_DNA"/>
</dbReference>
<dbReference type="Gene3D" id="3.40.50.720">
    <property type="entry name" value="NAD(P)-binding Rossmann-like Domain"/>
    <property type="match status" value="1"/>
</dbReference>
<evidence type="ECO:0000313" key="3">
    <source>
        <dbReference type="Proteomes" id="UP000029725"/>
    </source>
</evidence>
<dbReference type="InterPro" id="IPR001509">
    <property type="entry name" value="Epimerase_deHydtase"/>
</dbReference>
<dbReference type="HOGENOM" id="CLU_1069931_0_0_1"/>
<comment type="caution">
    <text evidence="2">The sequence shown here is derived from an EMBL/GenBank/DDBJ whole genome shotgun (WGS) entry which is preliminary data.</text>
</comment>
<protein>
    <recommendedName>
        <fullName evidence="1">NAD-dependent epimerase/dehydratase domain-containing protein</fullName>
    </recommendedName>
</protein>
<accession>A0A098VMU6</accession>
<dbReference type="PANTHER" id="PTHR12126">
    <property type="entry name" value="NADH-UBIQUINONE OXIDOREDUCTASE 39 KDA SUBUNIT-RELATED"/>
    <property type="match status" value="1"/>
</dbReference>
<dbReference type="RefSeq" id="XP_013236808.1">
    <property type="nucleotide sequence ID" value="XM_013381354.1"/>
</dbReference>
<dbReference type="OrthoDB" id="276721at2759"/>
<evidence type="ECO:0000313" key="2">
    <source>
        <dbReference type="EMBL" id="KGG50367.1"/>
    </source>
</evidence>
<dbReference type="VEuPathDB" id="MicrosporidiaDB:DI09_74p90"/>
<dbReference type="Pfam" id="PF01370">
    <property type="entry name" value="Epimerase"/>
    <property type="match status" value="1"/>
</dbReference>
<organism evidence="2 3">
    <name type="scientific">Mitosporidium daphniae</name>
    <dbReference type="NCBI Taxonomy" id="1485682"/>
    <lineage>
        <taxon>Eukaryota</taxon>
        <taxon>Fungi</taxon>
        <taxon>Fungi incertae sedis</taxon>
        <taxon>Microsporidia</taxon>
        <taxon>Mitosporidium</taxon>
    </lineage>
</organism>
<dbReference type="GeneID" id="25260755"/>
<dbReference type="AlphaFoldDB" id="A0A098VMU6"/>
<proteinExistence type="predicted"/>
<evidence type="ECO:0000259" key="1">
    <source>
        <dbReference type="Pfam" id="PF01370"/>
    </source>
</evidence>
<dbReference type="SUPFAM" id="SSF51735">
    <property type="entry name" value="NAD(P)-binding Rossmann-fold domains"/>
    <property type="match status" value="1"/>
</dbReference>
<dbReference type="InterPro" id="IPR036291">
    <property type="entry name" value="NAD(P)-bd_dom_sf"/>
</dbReference>
<sequence length="260" mass="28168">MPHISPKTIIILGGSGFLGRHICELGSSLGHKMISLSRSGGPDTSCAANAVEWRKFDIFDAMPDSCVNVDQLDAGVKDIFSNADAVIHSMGILFEPSFFDYKKILNCNASQLTSTKDTYELINRDSALKLAMLAYQFPSIKTFAFVSACHASFPFIPARYLSAKIEAEKGVSSLDRFRTLIFRPGMISSPDRPITAVASSLSTLFRSIPILPDMCPSWAKAEPLPATAVAKAIICAIDADGTTPSTEIFEIDDIKQDVGH</sequence>
<dbReference type="GO" id="GO:0044877">
    <property type="term" value="F:protein-containing complex binding"/>
    <property type="evidence" value="ECO:0007669"/>
    <property type="project" value="TreeGrafter"/>
</dbReference>